<feature type="region of interest" description="Disordered" evidence="1">
    <location>
        <begin position="1019"/>
        <end position="1053"/>
    </location>
</feature>
<feature type="region of interest" description="Disordered" evidence="1">
    <location>
        <begin position="1"/>
        <end position="38"/>
    </location>
</feature>
<dbReference type="GeneID" id="141449771"/>
<feature type="region of interest" description="Disordered" evidence="1">
    <location>
        <begin position="707"/>
        <end position="740"/>
    </location>
</feature>
<feature type="compositionally biased region" description="Polar residues" evidence="1">
    <location>
        <begin position="339"/>
        <end position="353"/>
    </location>
</feature>
<dbReference type="EMBL" id="ACPB03000700">
    <property type="status" value="NOT_ANNOTATED_CDS"/>
    <property type="molecule type" value="Genomic_DNA"/>
</dbReference>
<dbReference type="EnsemblMetazoa" id="RPRC017747-RA">
    <property type="protein sequence ID" value="RPRC017747-PA"/>
    <property type="gene ID" value="RPRC017747"/>
</dbReference>
<evidence type="ECO:0000313" key="2">
    <source>
        <dbReference type="EnsemblMetazoa" id="RPRC017747-PA"/>
    </source>
</evidence>
<feature type="compositionally biased region" description="Basic and acidic residues" evidence="1">
    <location>
        <begin position="729"/>
        <end position="740"/>
    </location>
</feature>
<feature type="region of interest" description="Disordered" evidence="1">
    <location>
        <begin position="334"/>
        <end position="353"/>
    </location>
</feature>
<accession>A0A905QWD9</accession>
<protein>
    <submittedName>
        <fullName evidence="2">Uncharacterized protein</fullName>
    </submittedName>
</protein>
<evidence type="ECO:0000256" key="1">
    <source>
        <dbReference type="SAM" id="MobiDB-lite"/>
    </source>
</evidence>
<reference evidence="2" key="1">
    <citation type="submission" date="2022-10" db="UniProtKB">
        <authorList>
            <consortium name="EnsemblMetazoa"/>
        </authorList>
    </citation>
    <scope>IDENTIFICATION</scope>
</reference>
<feature type="region of interest" description="Disordered" evidence="1">
    <location>
        <begin position="830"/>
        <end position="849"/>
    </location>
</feature>
<dbReference type="AlphaFoldDB" id="A0A905QWD9"/>
<evidence type="ECO:0000313" key="3">
    <source>
        <dbReference type="Proteomes" id="UP000015103"/>
    </source>
</evidence>
<dbReference type="RefSeq" id="XP_073975615.1">
    <property type="nucleotide sequence ID" value="XM_074119514.1"/>
</dbReference>
<feature type="region of interest" description="Disordered" evidence="1">
    <location>
        <begin position="670"/>
        <end position="694"/>
    </location>
</feature>
<name>A0A905QWD9_RHOPR</name>
<dbReference type="Proteomes" id="UP000015103">
    <property type="component" value="Unassembled WGS sequence"/>
</dbReference>
<feature type="compositionally biased region" description="Polar residues" evidence="1">
    <location>
        <begin position="1019"/>
        <end position="1028"/>
    </location>
</feature>
<proteinExistence type="predicted"/>
<feature type="compositionally biased region" description="Polar residues" evidence="1">
    <location>
        <begin position="714"/>
        <end position="728"/>
    </location>
</feature>
<organism evidence="2 3">
    <name type="scientific">Rhodnius prolixus</name>
    <name type="common">Triatomid bug</name>
    <dbReference type="NCBI Taxonomy" id="13249"/>
    <lineage>
        <taxon>Eukaryota</taxon>
        <taxon>Metazoa</taxon>
        <taxon>Ecdysozoa</taxon>
        <taxon>Arthropoda</taxon>
        <taxon>Hexapoda</taxon>
        <taxon>Insecta</taxon>
        <taxon>Pterygota</taxon>
        <taxon>Neoptera</taxon>
        <taxon>Paraneoptera</taxon>
        <taxon>Hemiptera</taxon>
        <taxon>Heteroptera</taxon>
        <taxon>Panheteroptera</taxon>
        <taxon>Cimicomorpha</taxon>
        <taxon>Reduviidae</taxon>
        <taxon>Triatominae</taxon>
        <taxon>Rhodnius</taxon>
    </lineage>
</organism>
<keyword evidence="3" id="KW-1185">Reference proteome</keyword>
<feature type="compositionally biased region" description="Basic and acidic residues" evidence="1">
    <location>
        <begin position="833"/>
        <end position="843"/>
    </location>
</feature>
<sequence length="1053" mass="117330">MDIKPVQQGPTQNLGETITSKEELVNKEKDEEQTSSDFTDAEFLVNGDLSSTNEEEPKLAKSFPWLTQFIKLCRAEIGVTNITTLENLMTVYLQHIGSAIVECYVKPNRAAKLKRCMNDTLVLFHMLYSDIKKPLEHSSYLDKMSDLLAYYIDMEIKASRRGKESLPKIASKLTSSLYLFLDHSIDHILDAILKTRNMTKHFCELCTYIFKRVLKEGPGRTVYEMTYVRYILVFKMWKRVVKGAEERRRVMKMAALKLIPPSQFREKLKSGLLCGVLPKIPKSRPDITMFLMQAKFCVKEKSKAFLKVVADPKQQCVLGPSLSADLDRPLFFGDGGDSPRTSNSDDQEDTSGSSILMNDIWSSMSLEAGLRDHLRLASVIVTKPKKSAKVKLKKKIKSGEAGIEGTVTTVDKVKKKSTKKSKKMINKHVEENKSVESKEALIPGKEAKPSVVTSSNEVSENCTQTAEDHGSKEYCESSPLIPIENIKVEADSSDDVCFVGILRKGDDDLVDGSSIVETRREKDPNMIEVAREVEVRSDSESSVKMERPGTAIASITPAPTSHPHDIFLYDQHPPTEWSPAPSQNYFNNAVCDFINGYLPEFNLEAANADSDYRDMYEMLDMGKTLQNRHREIFPINSDNVLSQLPLEDEIRNKGMDVSSSTIDNSIAAAGGNVTLSNDDHHTPSEQPETNQDKIDDELIESFKEQGRYAEKNSDQNVVSNNSTTPVTENETKPKEKGTLHDRTLRSDHSIFISQQQFRSLYITEVLPPSIPVPSPPKMDSSSRCDCDQCNANYEALQTNYKKLTAYKNSKINSASAFKRSQEDELLQGSEDIEAGKDSRKEPHSSLPLKKRKAIQATAPLKKEANETSYPCTPMMSIAVALETSKVGMQPSTTSFASKPLTTAVAAVDYTTTGTAQQFSFSSMVSSISSPASSPVQPSVTNGYNSVIVQGQTQQTFTVNNNAVPSTYTSAVSSNSVTNIVQSAPFQRSFKTPAQLKECISVPPHDLNAAQDLINFARNSHNYYTQTQKTEGKSSKRSRNKTKSERSHSKKRKN</sequence>
<feature type="compositionally biased region" description="Polar residues" evidence="1">
    <location>
        <begin position="8"/>
        <end position="18"/>
    </location>
</feature>
<feature type="compositionally biased region" description="Basic and acidic residues" evidence="1">
    <location>
        <begin position="19"/>
        <end position="32"/>
    </location>
</feature>